<dbReference type="EMBL" id="KN818439">
    <property type="protein sequence ID" value="KIL56204.1"/>
    <property type="molecule type" value="Genomic_DNA"/>
</dbReference>
<accession>A0A0C2SQ98</accession>
<evidence type="ECO:0008006" key="4">
    <source>
        <dbReference type="Google" id="ProtNLM"/>
    </source>
</evidence>
<feature type="region of interest" description="Disordered" evidence="1">
    <location>
        <begin position="192"/>
        <end position="223"/>
    </location>
</feature>
<dbReference type="OrthoDB" id="2124139at2759"/>
<keyword evidence="3" id="KW-1185">Reference proteome</keyword>
<evidence type="ECO:0000256" key="1">
    <source>
        <dbReference type="SAM" id="MobiDB-lite"/>
    </source>
</evidence>
<gene>
    <name evidence="2" type="ORF">M378DRAFT_17298</name>
</gene>
<evidence type="ECO:0000313" key="3">
    <source>
        <dbReference type="Proteomes" id="UP000054549"/>
    </source>
</evidence>
<proteinExistence type="predicted"/>
<reference evidence="2 3" key="1">
    <citation type="submission" date="2014-04" db="EMBL/GenBank/DDBJ databases">
        <title>Evolutionary Origins and Diversification of the Mycorrhizal Mutualists.</title>
        <authorList>
            <consortium name="DOE Joint Genome Institute"/>
            <consortium name="Mycorrhizal Genomics Consortium"/>
            <person name="Kohler A."/>
            <person name="Kuo A."/>
            <person name="Nagy L.G."/>
            <person name="Floudas D."/>
            <person name="Copeland A."/>
            <person name="Barry K.W."/>
            <person name="Cichocki N."/>
            <person name="Veneault-Fourrey C."/>
            <person name="LaButti K."/>
            <person name="Lindquist E.A."/>
            <person name="Lipzen A."/>
            <person name="Lundell T."/>
            <person name="Morin E."/>
            <person name="Murat C."/>
            <person name="Riley R."/>
            <person name="Ohm R."/>
            <person name="Sun H."/>
            <person name="Tunlid A."/>
            <person name="Henrissat B."/>
            <person name="Grigoriev I.V."/>
            <person name="Hibbett D.S."/>
            <person name="Martin F."/>
        </authorList>
    </citation>
    <scope>NUCLEOTIDE SEQUENCE [LARGE SCALE GENOMIC DNA]</scope>
    <source>
        <strain evidence="2 3">Koide BX008</strain>
    </source>
</reference>
<dbReference type="HOGENOM" id="CLU_071378_0_0_1"/>
<name>A0A0C2SQ98_AMAMK</name>
<protein>
    <recommendedName>
        <fullName evidence="4">HNH nuclease domain-containing protein</fullName>
    </recommendedName>
</protein>
<dbReference type="Proteomes" id="UP000054549">
    <property type="component" value="Unassembled WGS sequence"/>
</dbReference>
<dbReference type="AlphaFoldDB" id="A0A0C2SQ98"/>
<organism evidence="2 3">
    <name type="scientific">Amanita muscaria (strain Koide BX008)</name>
    <dbReference type="NCBI Taxonomy" id="946122"/>
    <lineage>
        <taxon>Eukaryota</taxon>
        <taxon>Fungi</taxon>
        <taxon>Dikarya</taxon>
        <taxon>Basidiomycota</taxon>
        <taxon>Agaricomycotina</taxon>
        <taxon>Agaricomycetes</taxon>
        <taxon>Agaricomycetidae</taxon>
        <taxon>Agaricales</taxon>
        <taxon>Pluteineae</taxon>
        <taxon>Amanitaceae</taxon>
        <taxon>Amanita</taxon>
    </lineage>
</organism>
<dbReference type="InParanoid" id="A0A0C2SQ98"/>
<sequence length="282" mass="32118">MSVVAQWIPKPFNLLEGNPFEYSQHTISSISGTEAFETAIRHGIGTYVSFVVILNDGAWITATSSRRTDHVVQWEEMKDAGFVPQTAKGVEHEARNGIRLCTLHHRLFYAHCYYIRWMPEERRFVFINHSRSEDLEVHHGKAINLDTSDDRLPFHGAFLFHEMRVRGYWPLRGDRAIPLPIRWVDWLTTDDDDGRGSNNETSGRLLRSRGPVPGSSASGKVFIPSNPFTNPASLKALKKSFAKQPNWKAAVMEGTTWEGNADENAAKWRKLNRICDQHPPSH</sequence>
<evidence type="ECO:0000313" key="2">
    <source>
        <dbReference type="EMBL" id="KIL56204.1"/>
    </source>
</evidence>